<keyword evidence="2" id="KW-0539">Nucleus</keyword>
<dbReference type="PROSITE" id="PS50039">
    <property type="entry name" value="FORK_HEAD_3"/>
    <property type="match status" value="1"/>
</dbReference>
<feature type="compositionally biased region" description="Polar residues" evidence="3">
    <location>
        <begin position="248"/>
        <end position="261"/>
    </location>
</feature>
<dbReference type="GO" id="GO:0030154">
    <property type="term" value="P:cell differentiation"/>
    <property type="evidence" value="ECO:0007669"/>
    <property type="project" value="TreeGrafter"/>
</dbReference>
<keyword evidence="6" id="KW-1185">Reference proteome</keyword>
<dbReference type="SMART" id="SM00339">
    <property type="entry name" value="FH"/>
    <property type="match status" value="1"/>
</dbReference>
<evidence type="ECO:0000256" key="1">
    <source>
        <dbReference type="ARBA" id="ARBA00023125"/>
    </source>
</evidence>
<comment type="subcellular location">
    <subcellularLocation>
        <location evidence="2">Nucleus</location>
    </subcellularLocation>
</comment>
<comment type="caution">
    <text evidence="5">The sequence shown here is derived from an EMBL/GenBank/DDBJ whole genome shotgun (WGS) entry which is preliminary data.</text>
</comment>
<dbReference type="Pfam" id="PF00250">
    <property type="entry name" value="Forkhead"/>
    <property type="match status" value="1"/>
</dbReference>
<proteinExistence type="predicted"/>
<evidence type="ECO:0000313" key="5">
    <source>
        <dbReference type="EMBL" id="KAK2166664.1"/>
    </source>
</evidence>
<dbReference type="GO" id="GO:0000978">
    <property type="term" value="F:RNA polymerase II cis-regulatory region sequence-specific DNA binding"/>
    <property type="evidence" value="ECO:0007669"/>
    <property type="project" value="TreeGrafter"/>
</dbReference>
<feature type="region of interest" description="Disordered" evidence="3">
    <location>
        <begin position="223"/>
        <end position="275"/>
    </location>
</feature>
<reference evidence="5" key="1">
    <citation type="journal article" date="2023" name="Mol. Biol. Evol.">
        <title>Third-Generation Sequencing Reveals the Adaptive Role of the Epigenome in Three Deep-Sea Polychaetes.</title>
        <authorList>
            <person name="Perez M."/>
            <person name="Aroh O."/>
            <person name="Sun Y."/>
            <person name="Lan Y."/>
            <person name="Juniper S.K."/>
            <person name="Young C.R."/>
            <person name="Angers B."/>
            <person name="Qian P.Y."/>
        </authorList>
    </citation>
    <scope>NUCLEOTIDE SEQUENCE</scope>
    <source>
        <strain evidence="5">P08H-3</strain>
    </source>
</reference>
<dbReference type="PANTHER" id="PTHR11829:SF343">
    <property type="entry name" value="FORK-HEAD DOMAIN-CONTAINING PROTEIN"/>
    <property type="match status" value="1"/>
</dbReference>
<dbReference type="GO" id="GO:0000981">
    <property type="term" value="F:DNA-binding transcription factor activity, RNA polymerase II-specific"/>
    <property type="evidence" value="ECO:0007669"/>
    <property type="project" value="TreeGrafter"/>
</dbReference>
<dbReference type="InterPro" id="IPR050211">
    <property type="entry name" value="FOX_domain-containing"/>
</dbReference>
<accession>A0AAD9K891</accession>
<dbReference type="GO" id="GO:0009653">
    <property type="term" value="P:anatomical structure morphogenesis"/>
    <property type="evidence" value="ECO:0007669"/>
    <property type="project" value="TreeGrafter"/>
</dbReference>
<protein>
    <recommendedName>
        <fullName evidence="4">Fork-head domain-containing protein</fullName>
    </recommendedName>
</protein>
<dbReference type="GO" id="GO:0005634">
    <property type="term" value="C:nucleus"/>
    <property type="evidence" value="ECO:0007669"/>
    <property type="project" value="UniProtKB-SubCell"/>
</dbReference>
<feature type="domain" description="Fork-head" evidence="4">
    <location>
        <begin position="103"/>
        <end position="194"/>
    </location>
</feature>
<dbReference type="PANTHER" id="PTHR11829">
    <property type="entry name" value="FORKHEAD BOX PROTEIN"/>
    <property type="match status" value="1"/>
</dbReference>
<evidence type="ECO:0000259" key="4">
    <source>
        <dbReference type="PROSITE" id="PS50039"/>
    </source>
</evidence>
<dbReference type="AlphaFoldDB" id="A0AAD9K891"/>
<dbReference type="EMBL" id="JAODUP010000037">
    <property type="protein sequence ID" value="KAK2166664.1"/>
    <property type="molecule type" value="Genomic_DNA"/>
</dbReference>
<sequence length="275" mass="32342">MYPALQSWIMDDCQDPSQFSSTIHREGFSLYPDHCQQYYQPDNNNMVNYQKLFPTNHEYLQYDDRTSTCITDPSSQNNNMAPCHSDIKMCHSRVHTKQATDFKPPYIYAALICMAIESQKEKNATLREIIHYIESKFPYYRSTKKWHSTIRHDLTVDDCFVKLCPRPGQKASLWTVNPQFQDMFFKGNFRRRRYRFKKGSISWLKAQKQSADKQHQRGKGFHIDVLPSDENCSTLPSPHSVLTDDHNSQSYSTPPNHSDYTFQRYPHTTESDDLN</sequence>
<evidence type="ECO:0000256" key="3">
    <source>
        <dbReference type="SAM" id="MobiDB-lite"/>
    </source>
</evidence>
<dbReference type="InterPro" id="IPR001766">
    <property type="entry name" value="Fork_head_dom"/>
</dbReference>
<evidence type="ECO:0000256" key="2">
    <source>
        <dbReference type="PROSITE-ProRule" id="PRU00089"/>
    </source>
</evidence>
<dbReference type="Proteomes" id="UP001208570">
    <property type="component" value="Unassembled WGS sequence"/>
</dbReference>
<dbReference type="InterPro" id="IPR036390">
    <property type="entry name" value="WH_DNA-bd_sf"/>
</dbReference>
<dbReference type="PRINTS" id="PR00053">
    <property type="entry name" value="FORKHEAD"/>
</dbReference>
<organism evidence="5 6">
    <name type="scientific">Paralvinella palmiformis</name>
    <dbReference type="NCBI Taxonomy" id="53620"/>
    <lineage>
        <taxon>Eukaryota</taxon>
        <taxon>Metazoa</taxon>
        <taxon>Spiralia</taxon>
        <taxon>Lophotrochozoa</taxon>
        <taxon>Annelida</taxon>
        <taxon>Polychaeta</taxon>
        <taxon>Sedentaria</taxon>
        <taxon>Canalipalpata</taxon>
        <taxon>Terebellida</taxon>
        <taxon>Terebelliformia</taxon>
        <taxon>Alvinellidae</taxon>
        <taxon>Paralvinella</taxon>
    </lineage>
</organism>
<dbReference type="InterPro" id="IPR036388">
    <property type="entry name" value="WH-like_DNA-bd_sf"/>
</dbReference>
<keyword evidence="1 2" id="KW-0238">DNA-binding</keyword>
<dbReference type="SUPFAM" id="SSF46785">
    <property type="entry name" value="Winged helix' DNA-binding domain"/>
    <property type="match status" value="1"/>
</dbReference>
<feature type="DNA-binding region" description="Fork-head" evidence="2">
    <location>
        <begin position="103"/>
        <end position="194"/>
    </location>
</feature>
<dbReference type="Gene3D" id="1.10.10.10">
    <property type="entry name" value="Winged helix-like DNA-binding domain superfamily/Winged helix DNA-binding domain"/>
    <property type="match status" value="1"/>
</dbReference>
<evidence type="ECO:0000313" key="6">
    <source>
        <dbReference type="Proteomes" id="UP001208570"/>
    </source>
</evidence>
<name>A0AAD9K891_9ANNE</name>
<gene>
    <name evidence="5" type="ORF">LSH36_37g14028</name>
</gene>